<dbReference type="InterPro" id="IPR006580">
    <property type="entry name" value="Znf_TTF"/>
</dbReference>
<reference evidence="2" key="1">
    <citation type="submission" date="2021-02" db="EMBL/GenBank/DDBJ databases">
        <authorList>
            <person name="Nowell W R."/>
        </authorList>
    </citation>
    <scope>NUCLEOTIDE SEQUENCE</scope>
</reference>
<gene>
    <name evidence="2" type="ORF">XDN619_LOCUS15618</name>
</gene>
<dbReference type="AlphaFoldDB" id="A0A816SA23"/>
<dbReference type="SMART" id="SM00597">
    <property type="entry name" value="ZnF_TTF"/>
    <property type="match status" value="1"/>
</dbReference>
<evidence type="ECO:0000313" key="3">
    <source>
        <dbReference type="Proteomes" id="UP000663887"/>
    </source>
</evidence>
<dbReference type="PANTHER" id="PTHR45749:SF21">
    <property type="entry name" value="DUF4371 DOMAIN-CONTAINING PROTEIN"/>
    <property type="match status" value="1"/>
</dbReference>
<organism evidence="2 3">
    <name type="scientific">Rotaria magnacalcarata</name>
    <dbReference type="NCBI Taxonomy" id="392030"/>
    <lineage>
        <taxon>Eukaryota</taxon>
        <taxon>Metazoa</taxon>
        <taxon>Spiralia</taxon>
        <taxon>Gnathifera</taxon>
        <taxon>Rotifera</taxon>
        <taxon>Eurotatoria</taxon>
        <taxon>Bdelloidea</taxon>
        <taxon>Philodinida</taxon>
        <taxon>Philodinidae</taxon>
        <taxon>Rotaria</taxon>
    </lineage>
</organism>
<accession>A0A816SA23</accession>
<evidence type="ECO:0000259" key="1">
    <source>
        <dbReference type="SMART" id="SM00597"/>
    </source>
</evidence>
<dbReference type="EMBL" id="CAJNRG010006401">
    <property type="protein sequence ID" value="CAF2085637.1"/>
    <property type="molecule type" value="Genomic_DNA"/>
</dbReference>
<dbReference type="PANTHER" id="PTHR45749">
    <property type="match status" value="1"/>
</dbReference>
<feature type="domain" description="TTF-type" evidence="1">
    <location>
        <begin position="68"/>
        <end position="161"/>
    </location>
</feature>
<evidence type="ECO:0000313" key="2">
    <source>
        <dbReference type="EMBL" id="CAF2085637.1"/>
    </source>
</evidence>
<dbReference type="Proteomes" id="UP000663887">
    <property type="component" value="Unassembled WGS sequence"/>
</dbReference>
<comment type="caution">
    <text evidence="2">The sequence shown here is derived from an EMBL/GenBank/DDBJ whole genome shotgun (WGS) entry which is preliminary data.</text>
</comment>
<protein>
    <recommendedName>
        <fullName evidence="1">TTF-type domain-containing protein</fullName>
    </recommendedName>
</protein>
<name>A0A816SA23_9BILA</name>
<proteinExistence type="predicted"/>
<sequence length="222" mass="25925">MMNKKQNRTSLFHRLYQQLKSKILLVLLRCIAINLQPIVLFNVRLRLSKSCNDAPVQKKLATYPANQQNRSFQSTWFNDRIWLEYSVLNDASYCYYCRHFPSNQLNADDSLTTVGFNSWKKALDKGSGFIKHASSQAHIIATKNYLTYKQQQGANSNVLKQLDSCRAIQIRRNRDSMTKICSTLRFLARQMIGFRGHEENEKCVDLTIFEKDEIFLLRESNK</sequence>